<dbReference type="GO" id="GO:0005524">
    <property type="term" value="F:ATP binding"/>
    <property type="evidence" value="ECO:0007669"/>
    <property type="project" value="UniProtKB-KW"/>
</dbReference>
<evidence type="ECO:0000256" key="4">
    <source>
        <dbReference type="ARBA" id="ARBA00022777"/>
    </source>
</evidence>
<gene>
    <name evidence="8" type="primary">LOC103212632</name>
</gene>
<dbReference type="SUPFAM" id="SSF56112">
    <property type="entry name" value="Protein kinase-like (PK-like)"/>
    <property type="match status" value="2"/>
</dbReference>
<evidence type="ECO:0000256" key="3">
    <source>
        <dbReference type="ARBA" id="ARBA00022741"/>
    </source>
</evidence>
<dbReference type="OrthoDB" id="63267at2759"/>
<evidence type="ECO:0000313" key="7">
    <source>
        <dbReference type="Proteomes" id="UP000694850"/>
    </source>
</evidence>
<dbReference type="Gene3D" id="3.30.200.20">
    <property type="entry name" value="Phosphorylase Kinase, domain 1"/>
    <property type="match status" value="2"/>
</dbReference>
<keyword evidence="2" id="KW-0808">Transferase</keyword>
<dbReference type="GeneID" id="103212632"/>
<feature type="non-terminal residue" evidence="8">
    <location>
        <position position="518"/>
    </location>
</feature>
<keyword evidence="1" id="KW-0723">Serine/threonine-protein kinase</keyword>
<evidence type="ECO:0000259" key="6">
    <source>
        <dbReference type="PROSITE" id="PS50011"/>
    </source>
</evidence>
<protein>
    <submittedName>
        <fullName evidence="8">Ribosomal protein S6 kinase alpha-6-like</fullName>
    </submittedName>
</protein>
<dbReference type="SMART" id="SM00220">
    <property type="entry name" value="S_TKc"/>
    <property type="match status" value="2"/>
</dbReference>
<feature type="domain" description="Protein kinase" evidence="6">
    <location>
        <begin position="290"/>
        <end position="518"/>
    </location>
</feature>
<dbReference type="PROSITE" id="PS00108">
    <property type="entry name" value="PROTEIN_KINASE_ST"/>
    <property type="match status" value="1"/>
</dbReference>
<dbReference type="InterPro" id="IPR000719">
    <property type="entry name" value="Prot_kinase_dom"/>
</dbReference>
<proteinExistence type="predicted"/>
<organism evidence="7 8">
    <name type="scientific">Orycteropus afer afer</name>
    <dbReference type="NCBI Taxonomy" id="1230840"/>
    <lineage>
        <taxon>Eukaryota</taxon>
        <taxon>Metazoa</taxon>
        <taxon>Chordata</taxon>
        <taxon>Craniata</taxon>
        <taxon>Vertebrata</taxon>
        <taxon>Euteleostomi</taxon>
        <taxon>Mammalia</taxon>
        <taxon>Eutheria</taxon>
        <taxon>Afrotheria</taxon>
        <taxon>Tubulidentata</taxon>
        <taxon>Orycteropodidae</taxon>
        <taxon>Orycteropus</taxon>
    </lineage>
</organism>
<feature type="domain" description="Protein kinase" evidence="6">
    <location>
        <begin position="7"/>
        <end position="310"/>
    </location>
</feature>
<dbReference type="Gene3D" id="1.10.510.10">
    <property type="entry name" value="Transferase(Phosphotransferase) domain 1"/>
    <property type="match status" value="3"/>
</dbReference>
<evidence type="ECO:0000256" key="1">
    <source>
        <dbReference type="ARBA" id="ARBA00022527"/>
    </source>
</evidence>
<keyword evidence="7" id="KW-1185">Reference proteome</keyword>
<dbReference type="PROSITE" id="PS50011">
    <property type="entry name" value="PROTEIN_KINASE_DOM"/>
    <property type="match status" value="2"/>
</dbReference>
<keyword evidence="4" id="KW-0418">Kinase</keyword>
<keyword evidence="3" id="KW-0547">Nucleotide-binding</keyword>
<dbReference type="Pfam" id="PF00069">
    <property type="entry name" value="Pkinase"/>
    <property type="match status" value="3"/>
</dbReference>
<dbReference type="AlphaFoldDB" id="A0A8B7B9E8"/>
<reference evidence="8" key="1">
    <citation type="submission" date="2025-08" db="UniProtKB">
        <authorList>
            <consortium name="RefSeq"/>
        </authorList>
    </citation>
    <scope>IDENTIFICATION</scope>
</reference>
<dbReference type="PANTHER" id="PTHR24351">
    <property type="entry name" value="RIBOSOMAL PROTEIN S6 KINASE"/>
    <property type="match status" value="1"/>
</dbReference>
<dbReference type="InterPro" id="IPR008271">
    <property type="entry name" value="Ser/Thr_kinase_AS"/>
</dbReference>
<keyword evidence="5" id="KW-0067">ATP-binding</keyword>
<evidence type="ECO:0000313" key="8">
    <source>
        <dbReference type="RefSeq" id="XP_007956800.1"/>
    </source>
</evidence>
<sequence>MLPFAPQDEPWDRGMELFGSVSSASRSEVNGLKMVDEPMEEGEADSCHVFLVRKKTGPDAGQLYAMKVLKKASLKAFQTEGKLYLILDFLRGGDVFTRLSKEVLFTEEDVKFYLAELALALDHLHQLGIVYRDLKPEKKPPNFPQVSKVPFIFPPAMYETSRCSASLPIWFSLSNFSFYVFYAFDAVSNKSLPDEDFGLSKESVDQEKKAYSFCGTVEYMAPEVVNRRGHSQSADWWSFGVLMFEMLTGTLPFQGKDRNETMNMILKAKLGMPQFLSAEAQSLLRMLFKRNPANRLGSKGVEEIKRHLFFANIDWNIIDKSKRDPSEEIEILMRYGQHPNIITLKDVYDDGRYVYLVTDLMKGGELLDRILKQKCFSEREAADVLYVITKTVDYLHCQGVVHRDLKPSNILYMDESANAESIRICDFGFAKQLRGENGLLLTPCYTANFVAPEVLMQQGYDAACDIWSLGVLFYTMLAGYTPFANGPNDTPEEILLRIGNGKFSLSGGNWDNISDGAK</sequence>
<evidence type="ECO:0000256" key="5">
    <source>
        <dbReference type="ARBA" id="ARBA00022840"/>
    </source>
</evidence>
<dbReference type="InterPro" id="IPR011009">
    <property type="entry name" value="Kinase-like_dom_sf"/>
</dbReference>
<accession>A0A8B7B9E8</accession>
<dbReference type="FunFam" id="1.10.510.10:FF:000465">
    <property type="entry name" value="Non-specific serine/threonine protein kinase"/>
    <property type="match status" value="1"/>
</dbReference>
<name>A0A8B7B9E8_ORYAF</name>
<dbReference type="RefSeq" id="XP_007956800.1">
    <property type="nucleotide sequence ID" value="XM_007958609.1"/>
</dbReference>
<dbReference type="Proteomes" id="UP000694850">
    <property type="component" value="Unplaced"/>
</dbReference>
<evidence type="ECO:0000256" key="2">
    <source>
        <dbReference type="ARBA" id="ARBA00022679"/>
    </source>
</evidence>
<dbReference type="FunFam" id="1.10.510.10:FF:000041">
    <property type="entry name" value="Ribosomal protein S6 kinase"/>
    <property type="match status" value="1"/>
</dbReference>
<dbReference type="GO" id="GO:0004674">
    <property type="term" value="F:protein serine/threonine kinase activity"/>
    <property type="evidence" value="ECO:0007669"/>
    <property type="project" value="UniProtKB-KW"/>
</dbReference>